<reference evidence="1" key="1">
    <citation type="submission" date="2021-04" db="EMBL/GenBank/DDBJ databases">
        <title>First draft genome resource for Brassicaceae pathogens Fusarium oxysporum f. sp. raphani and Fusarium oxysporum f. sp. rapae.</title>
        <authorList>
            <person name="Asai S."/>
        </authorList>
    </citation>
    <scope>NUCLEOTIDE SEQUENCE</scope>
    <source>
        <strain evidence="1">Tf1208</strain>
    </source>
</reference>
<comment type="caution">
    <text evidence="1">The sequence shown here is derived from an EMBL/GenBank/DDBJ whole genome shotgun (WGS) entry which is preliminary data.</text>
</comment>
<proteinExistence type="predicted"/>
<protein>
    <submittedName>
        <fullName evidence="1">Uncharacterized protein</fullName>
    </submittedName>
</protein>
<dbReference type="AlphaFoldDB" id="A0A8J5NGD5"/>
<evidence type="ECO:0000313" key="1">
    <source>
        <dbReference type="EMBL" id="KAG7404371.1"/>
    </source>
</evidence>
<name>A0A8J5NGD5_FUSOX</name>
<organism evidence="1 2">
    <name type="scientific">Fusarium oxysporum f. sp. rapae</name>
    <dbReference type="NCBI Taxonomy" id="485398"/>
    <lineage>
        <taxon>Eukaryota</taxon>
        <taxon>Fungi</taxon>
        <taxon>Dikarya</taxon>
        <taxon>Ascomycota</taxon>
        <taxon>Pezizomycotina</taxon>
        <taxon>Sordariomycetes</taxon>
        <taxon>Hypocreomycetidae</taxon>
        <taxon>Hypocreales</taxon>
        <taxon>Nectriaceae</taxon>
        <taxon>Fusarium</taxon>
        <taxon>Fusarium oxysporum species complex</taxon>
    </lineage>
</organism>
<accession>A0A8J5NGD5</accession>
<evidence type="ECO:0000313" key="2">
    <source>
        <dbReference type="Proteomes" id="UP000694050"/>
    </source>
</evidence>
<dbReference type="EMBL" id="JAELUQ010000013">
    <property type="protein sequence ID" value="KAG7404371.1"/>
    <property type="molecule type" value="Genomic_DNA"/>
</dbReference>
<gene>
    <name evidence="1" type="ORF">Forpe1208_v015569</name>
</gene>
<dbReference type="Proteomes" id="UP000694050">
    <property type="component" value="Unassembled WGS sequence"/>
</dbReference>
<sequence length="115" mass="12290">MPPRIHKLSRLSCHFSALYVEPRDIPAPRQSSPIFGGVEKQPPDTKAVRLVSYGDLCVVNGQTTLTISLGCLVAASKAVATVLTIRSDAGWQPSTLQELGIFLHDMSSGTTVATI</sequence>